<dbReference type="Proteomes" id="UP000078541">
    <property type="component" value="Unassembled WGS sequence"/>
</dbReference>
<feature type="compositionally biased region" description="Basic and acidic residues" evidence="1">
    <location>
        <begin position="175"/>
        <end position="189"/>
    </location>
</feature>
<dbReference type="AlphaFoldDB" id="A0A195ESY4"/>
<sequence>MVKDTSEGQRHQVSSDSLSSMRQATKCTFLETEHLVLWNLFGGFSRSGIRTRANYPSPPLKRSPSILRYTNSAQCFAMERELASSSSFSSSACLTSYGARNGDGLIRGARVRQRKGEGNSRRDVEREPMRLSREDEAGGRPHYPAASDPHPSSAPCPTTTSRRPASPPSGNQHTRKPEYGERMRERTAI</sequence>
<keyword evidence="3" id="KW-1185">Reference proteome</keyword>
<gene>
    <name evidence="2" type="ORF">ALC56_14806</name>
</gene>
<feature type="compositionally biased region" description="Low complexity" evidence="1">
    <location>
        <begin position="141"/>
        <end position="164"/>
    </location>
</feature>
<evidence type="ECO:0000313" key="2">
    <source>
        <dbReference type="EMBL" id="KYN30994.1"/>
    </source>
</evidence>
<feature type="region of interest" description="Disordered" evidence="1">
    <location>
        <begin position="108"/>
        <end position="189"/>
    </location>
</feature>
<proteinExistence type="predicted"/>
<reference evidence="2 3" key="1">
    <citation type="submission" date="2016-03" db="EMBL/GenBank/DDBJ databases">
        <title>Trachymyrmex septentrionalis WGS genome.</title>
        <authorList>
            <person name="Nygaard S."/>
            <person name="Hu H."/>
            <person name="Boomsma J."/>
            <person name="Zhang G."/>
        </authorList>
    </citation>
    <scope>NUCLEOTIDE SEQUENCE [LARGE SCALE GENOMIC DNA]</scope>
    <source>
        <strain evidence="2">Tsep2-gDNA-1</strain>
        <tissue evidence="2">Whole body</tissue>
    </source>
</reference>
<accession>A0A195ESY4</accession>
<organism evidence="2 3">
    <name type="scientific">Trachymyrmex septentrionalis</name>
    <dbReference type="NCBI Taxonomy" id="34720"/>
    <lineage>
        <taxon>Eukaryota</taxon>
        <taxon>Metazoa</taxon>
        <taxon>Ecdysozoa</taxon>
        <taxon>Arthropoda</taxon>
        <taxon>Hexapoda</taxon>
        <taxon>Insecta</taxon>
        <taxon>Pterygota</taxon>
        <taxon>Neoptera</taxon>
        <taxon>Endopterygota</taxon>
        <taxon>Hymenoptera</taxon>
        <taxon>Apocrita</taxon>
        <taxon>Aculeata</taxon>
        <taxon>Formicoidea</taxon>
        <taxon>Formicidae</taxon>
        <taxon>Myrmicinae</taxon>
        <taxon>Trachymyrmex</taxon>
    </lineage>
</organism>
<feature type="compositionally biased region" description="Basic and acidic residues" evidence="1">
    <location>
        <begin position="114"/>
        <end position="139"/>
    </location>
</feature>
<name>A0A195ESY4_9HYME</name>
<evidence type="ECO:0000256" key="1">
    <source>
        <dbReference type="SAM" id="MobiDB-lite"/>
    </source>
</evidence>
<evidence type="ECO:0000313" key="3">
    <source>
        <dbReference type="Proteomes" id="UP000078541"/>
    </source>
</evidence>
<dbReference type="EMBL" id="KQ981993">
    <property type="protein sequence ID" value="KYN30994.1"/>
    <property type="molecule type" value="Genomic_DNA"/>
</dbReference>
<protein>
    <submittedName>
        <fullName evidence="2">Uncharacterized protein</fullName>
    </submittedName>
</protein>